<evidence type="ECO:0000313" key="3">
    <source>
        <dbReference type="EMBL" id="EOR72790.1"/>
    </source>
</evidence>
<evidence type="ECO:0000313" key="4">
    <source>
        <dbReference type="Proteomes" id="UP000014184"/>
    </source>
</evidence>
<dbReference type="Proteomes" id="UP000014184">
    <property type="component" value="Unassembled WGS sequence"/>
</dbReference>
<dbReference type="RefSeq" id="WP_011290596.1">
    <property type="nucleotide sequence ID" value="NZ_AOSG01000002.1"/>
</dbReference>
<dbReference type="AlphaFoldDB" id="A0A9P2TE20"/>
<reference evidence="3 4" key="1">
    <citation type="journal article" date="2013" name="Genome Announc.">
        <title>Draft Genome Sequence of the Lignocellulose Decomposer Thermobifida fusca Strain TM51.</title>
        <authorList>
            <person name="Toth A."/>
            <person name="Barna T."/>
            <person name="Nagy I."/>
            <person name="Horvath B."/>
            <person name="Nagy I."/>
            <person name="Tancsics A."/>
            <person name="Kriszt B."/>
            <person name="Baka E."/>
            <person name="Fekete C."/>
            <person name="Kukolya J."/>
        </authorList>
    </citation>
    <scope>NUCLEOTIDE SEQUENCE [LARGE SCALE GENOMIC DNA]</scope>
    <source>
        <strain evidence="3 4">TM51</strain>
    </source>
</reference>
<feature type="transmembrane region" description="Helical" evidence="2">
    <location>
        <begin position="35"/>
        <end position="53"/>
    </location>
</feature>
<feature type="region of interest" description="Disordered" evidence="1">
    <location>
        <begin position="1"/>
        <end position="24"/>
    </location>
</feature>
<evidence type="ECO:0000256" key="2">
    <source>
        <dbReference type="SAM" id="Phobius"/>
    </source>
</evidence>
<proteinExistence type="predicted"/>
<name>A0A9P2TE20_THEFU</name>
<protein>
    <recommendedName>
        <fullName evidence="5">Thiosulfate dehydrogenase [quinone] large subunit</fullName>
    </recommendedName>
</protein>
<keyword evidence="2" id="KW-0472">Membrane</keyword>
<comment type="caution">
    <text evidence="3">The sequence shown here is derived from an EMBL/GenBank/DDBJ whole genome shotgun (WGS) entry which is preliminary data.</text>
</comment>
<keyword evidence="2" id="KW-0812">Transmembrane</keyword>
<feature type="transmembrane region" description="Helical" evidence="2">
    <location>
        <begin position="124"/>
        <end position="141"/>
    </location>
</feature>
<sequence>MLEEKTTVRTVSPHAESDRSSTDPRPIVAHPWARGVLAAIRLSIGWIFLWAFLDKLIGLGFATPAERAWINGGSPTHGFLTNAVSGPFADAYRAIAGAAWADFLFMLGLLGIGVALLLGIGMRIAAATGALLLFLMWTAVLPPETNPFMDDHIVMGLTVIALALTNAGDTFGLGGWWSNLGIVRRFPVLR</sequence>
<keyword evidence="4" id="KW-1185">Reference proteome</keyword>
<dbReference type="EMBL" id="AOSG01000002">
    <property type="protein sequence ID" value="EOR72790.1"/>
    <property type="molecule type" value="Genomic_DNA"/>
</dbReference>
<evidence type="ECO:0000256" key="1">
    <source>
        <dbReference type="SAM" id="MobiDB-lite"/>
    </source>
</evidence>
<feature type="transmembrane region" description="Helical" evidence="2">
    <location>
        <begin position="94"/>
        <end position="117"/>
    </location>
</feature>
<gene>
    <name evidence="3" type="ORF">TM51_01066</name>
</gene>
<organism evidence="3 4">
    <name type="scientific">Thermobifida fusca TM51</name>
    <dbReference type="NCBI Taxonomy" id="1169414"/>
    <lineage>
        <taxon>Bacteria</taxon>
        <taxon>Bacillati</taxon>
        <taxon>Actinomycetota</taxon>
        <taxon>Actinomycetes</taxon>
        <taxon>Streptosporangiales</taxon>
        <taxon>Nocardiopsidaceae</taxon>
        <taxon>Thermobifida</taxon>
    </lineage>
</organism>
<accession>A0A9P2TE20</accession>
<evidence type="ECO:0008006" key="5">
    <source>
        <dbReference type="Google" id="ProtNLM"/>
    </source>
</evidence>
<feature type="transmembrane region" description="Helical" evidence="2">
    <location>
        <begin position="153"/>
        <end position="177"/>
    </location>
</feature>
<keyword evidence="2" id="KW-1133">Transmembrane helix</keyword>